<evidence type="ECO:0000256" key="1">
    <source>
        <dbReference type="ARBA" id="ARBA00022448"/>
    </source>
</evidence>
<comment type="similarity">
    <text evidence="11">Belongs to the KdpC family.</text>
</comment>
<comment type="subcellular location">
    <subcellularLocation>
        <location evidence="11">Cell membrane</location>
        <topology evidence="11">Single-pass membrane protein</topology>
    </subcellularLocation>
</comment>
<dbReference type="GO" id="GO:0005886">
    <property type="term" value="C:plasma membrane"/>
    <property type="evidence" value="ECO:0007669"/>
    <property type="project" value="UniProtKB-SubCell"/>
</dbReference>
<keyword evidence="9 11" id="KW-0406">Ion transport</keyword>
<protein>
    <recommendedName>
        <fullName evidence="11">Potassium-transporting ATPase KdpC subunit</fullName>
    </recommendedName>
    <alternativeName>
        <fullName evidence="11">ATP phosphohydrolase [potassium-transporting] C chain</fullName>
    </alternativeName>
    <alternativeName>
        <fullName evidence="11">Potassium-binding and translocating subunit C</fullName>
    </alternativeName>
    <alternativeName>
        <fullName evidence="11">Potassium-translocating ATPase C chain</fullName>
    </alternativeName>
</protein>
<keyword evidence="1 11" id="KW-0813">Transport</keyword>
<sequence>MKRTIVTAILYTVITAIALGIGYPLAITAIAQALFHDKANGQLIAQNGQVIGSAIIGQPFTGPGYFHSRPSAAGAGYDAANSSGSNLGPTSKALADRVAASVASEQTGAPVPVDLVTASGSGLDPDITPEAAYYQAARIAKERGLSDAAVNGLIARHVTQRQFGLLGEPRVNVLALNLALAQLR</sequence>
<comment type="function">
    <text evidence="11">Part of the high-affinity ATP-driven potassium transport (or Kdp) system, which catalyzes the hydrolysis of ATP coupled with the electrogenic transport of potassium into the cytoplasm. This subunit acts as a catalytic chaperone that increases the ATP-binding affinity of the ATP-hydrolyzing subunit KdpB by the formation of a transient KdpB/KdpC/ATP ternary complex.</text>
</comment>
<dbReference type="Pfam" id="PF02669">
    <property type="entry name" value="KdpC"/>
    <property type="match status" value="1"/>
</dbReference>
<keyword evidence="13" id="KW-1185">Reference proteome</keyword>
<keyword evidence="4 11" id="KW-0812">Transmembrane</keyword>
<dbReference type="Proteomes" id="UP000198356">
    <property type="component" value="Unassembled WGS sequence"/>
</dbReference>
<evidence type="ECO:0000256" key="10">
    <source>
        <dbReference type="ARBA" id="ARBA00023136"/>
    </source>
</evidence>
<gene>
    <name evidence="11" type="primary">kdpC</name>
    <name evidence="12" type="ORF">SAMN05421770_11055</name>
</gene>
<reference evidence="12 13" key="1">
    <citation type="submission" date="2017-06" db="EMBL/GenBank/DDBJ databases">
        <authorList>
            <person name="Kim H.J."/>
            <person name="Triplett B.A."/>
        </authorList>
    </citation>
    <scope>NUCLEOTIDE SEQUENCE [LARGE SCALE GENOMIC DNA]</scope>
    <source>
        <strain evidence="12 13">DSM 18704</strain>
    </source>
</reference>
<name>A0A239M8Y8_9BACT</name>
<dbReference type="GO" id="GO:0008556">
    <property type="term" value="F:P-type potassium transmembrane transporter activity"/>
    <property type="evidence" value="ECO:0007669"/>
    <property type="project" value="InterPro"/>
</dbReference>
<evidence type="ECO:0000256" key="2">
    <source>
        <dbReference type="ARBA" id="ARBA00022475"/>
    </source>
</evidence>
<accession>A0A239M8Y8</accession>
<keyword evidence="2 11" id="KW-1003">Cell membrane</keyword>
<evidence type="ECO:0000256" key="7">
    <source>
        <dbReference type="ARBA" id="ARBA00022958"/>
    </source>
</evidence>
<keyword evidence="3 11" id="KW-0633">Potassium transport</keyword>
<dbReference type="GO" id="GO:0005524">
    <property type="term" value="F:ATP binding"/>
    <property type="evidence" value="ECO:0007669"/>
    <property type="project" value="UniProtKB-UniRule"/>
</dbReference>
<keyword evidence="7 11" id="KW-0630">Potassium</keyword>
<dbReference type="AlphaFoldDB" id="A0A239M8Y8"/>
<evidence type="ECO:0000256" key="4">
    <source>
        <dbReference type="ARBA" id="ARBA00022692"/>
    </source>
</evidence>
<dbReference type="HAMAP" id="MF_00276">
    <property type="entry name" value="KdpC"/>
    <property type="match status" value="1"/>
</dbReference>
<keyword evidence="10 11" id="KW-0472">Membrane</keyword>
<dbReference type="NCBIfam" id="TIGR00681">
    <property type="entry name" value="kdpC"/>
    <property type="match status" value="1"/>
</dbReference>
<dbReference type="OrthoDB" id="9809491at2"/>
<evidence type="ECO:0000313" key="13">
    <source>
        <dbReference type="Proteomes" id="UP000198356"/>
    </source>
</evidence>
<dbReference type="PANTHER" id="PTHR30042:SF2">
    <property type="entry name" value="POTASSIUM-TRANSPORTING ATPASE KDPC SUBUNIT"/>
    <property type="match status" value="1"/>
</dbReference>
<dbReference type="PIRSF" id="PIRSF001296">
    <property type="entry name" value="K_ATPase_KdpC"/>
    <property type="match status" value="1"/>
</dbReference>
<dbReference type="EMBL" id="FZOU01000010">
    <property type="protein sequence ID" value="SNT38434.1"/>
    <property type="molecule type" value="Genomic_DNA"/>
</dbReference>
<proteinExistence type="inferred from homology"/>
<evidence type="ECO:0000256" key="9">
    <source>
        <dbReference type="ARBA" id="ARBA00023065"/>
    </source>
</evidence>
<evidence type="ECO:0000313" key="12">
    <source>
        <dbReference type="EMBL" id="SNT38434.1"/>
    </source>
</evidence>
<evidence type="ECO:0000256" key="11">
    <source>
        <dbReference type="HAMAP-Rule" id="MF_00276"/>
    </source>
</evidence>
<dbReference type="PANTHER" id="PTHR30042">
    <property type="entry name" value="POTASSIUM-TRANSPORTING ATPASE C CHAIN"/>
    <property type="match status" value="1"/>
</dbReference>
<dbReference type="NCBIfam" id="NF001454">
    <property type="entry name" value="PRK00315.1"/>
    <property type="match status" value="1"/>
</dbReference>
<evidence type="ECO:0000256" key="8">
    <source>
        <dbReference type="ARBA" id="ARBA00022989"/>
    </source>
</evidence>
<evidence type="ECO:0000256" key="5">
    <source>
        <dbReference type="ARBA" id="ARBA00022741"/>
    </source>
</evidence>
<keyword evidence="8 11" id="KW-1133">Transmembrane helix</keyword>
<dbReference type="RefSeq" id="WP_089410136.1">
    <property type="nucleotide sequence ID" value="NZ_FZOU01000010.1"/>
</dbReference>
<evidence type="ECO:0000256" key="6">
    <source>
        <dbReference type="ARBA" id="ARBA00022840"/>
    </source>
</evidence>
<evidence type="ECO:0000256" key="3">
    <source>
        <dbReference type="ARBA" id="ARBA00022538"/>
    </source>
</evidence>
<dbReference type="InterPro" id="IPR003820">
    <property type="entry name" value="KdpC"/>
</dbReference>
<organism evidence="12 13">
    <name type="scientific">Granulicella rosea</name>
    <dbReference type="NCBI Taxonomy" id="474952"/>
    <lineage>
        <taxon>Bacteria</taxon>
        <taxon>Pseudomonadati</taxon>
        <taxon>Acidobacteriota</taxon>
        <taxon>Terriglobia</taxon>
        <taxon>Terriglobales</taxon>
        <taxon>Acidobacteriaceae</taxon>
        <taxon>Granulicella</taxon>
    </lineage>
</organism>
<comment type="subunit">
    <text evidence="11">The system is composed of three essential subunits: KdpA, KdpB and KdpC.</text>
</comment>
<keyword evidence="6 11" id="KW-0067">ATP-binding</keyword>
<keyword evidence="5 11" id="KW-0547">Nucleotide-binding</keyword>